<reference evidence="1 2" key="1">
    <citation type="journal article" date="2018" name="Nat. Ecol. Evol.">
        <title>Pezizomycetes genomes reveal the molecular basis of ectomycorrhizal truffle lifestyle.</title>
        <authorList>
            <person name="Murat C."/>
            <person name="Payen T."/>
            <person name="Noel B."/>
            <person name="Kuo A."/>
            <person name="Morin E."/>
            <person name="Chen J."/>
            <person name="Kohler A."/>
            <person name="Krizsan K."/>
            <person name="Balestrini R."/>
            <person name="Da Silva C."/>
            <person name="Montanini B."/>
            <person name="Hainaut M."/>
            <person name="Levati E."/>
            <person name="Barry K.W."/>
            <person name="Belfiori B."/>
            <person name="Cichocki N."/>
            <person name="Clum A."/>
            <person name="Dockter R.B."/>
            <person name="Fauchery L."/>
            <person name="Guy J."/>
            <person name="Iotti M."/>
            <person name="Le Tacon F."/>
            <person name="Lindquist E.A."/>
            <person name="Lipzen A."/>
            <person name="Malagnac F."/>
            <person name="Mello A."/>
            <person name="Molinier V."/>
            <person name="Miyauchi S."/>
            <person name="Poulain J."/>
            <person name="Riccioni C."/>
            <person name="Rubini A."/>
            <person name="Sitrit Y."/>
            <person name="Splivallo R."/>
            <person name="Traeger S."/>
            <person name="Wang M."/>
            <person name="Zifcakova L."/>
            <person name="Wipf D."/>
            <person name="Zambonelli A."/>
            <person name="Paolocci F."/>
            <person name="Nowrousian M."/>
            <person name="Ottonello S."/>
            <person name="Baldrian P."/>
            <person name="Spatafora J.W."/>
            <person name="Henrissat B."/>
            <person name="Nagy L.G."/>
            <person name="Aury J.M."/>
            <person name="Wincker P."/>
            <person name="Grigoriev I.V."/>
            <person name="Bonfante P."/>
            <person name="Martin F.M."/>
        </authorList>
    </citation>
    <scope>NUCLEOTIDE SEQUENCE [LARGE SCALE GENOMIC DNA]</scope>
    <source>
        <strain evidence="1 2">RN42</strain>
    </source>
</reference>
<proteinExistence type="predicted"/>
<evidence type="ECO:0000313" key="2">
    <source>
        <dbReference type="Proteomes" id="UP000275078"/>
    </source>
</evidence>
<dbReference type="EMBL" id="ML119843">
    <property type="protein sequence ID" value="RPA72861.1"/>
    <property type="molecule type" value="Genomic_DNA"/>
</dbReference>
<sequence>MCSNCCRRSESESAFCPPNSDFVAPKFLPSHPQNPLLPANSDHPKFPAFLRRNSPIFSQTISSFRQQQGRQYPYLSVFFVGAGVCRLAYLDCRQVLAFCNFGRSGSKVWTF</sequence>
<name>A0A3N4HL71_ASCIM</name>
<organism evidence="1 2">
    <name type="scientific">Ascobolus immersus RN42</name>
    <dbReference type="NCBI Taxonomy" id="1160509"/>
    <lineage>
        <taxon>Eukaryota</taxon>
        <taxon>Fungi</taxon>
        <taxon>Dikarya</taxon>
        <taxon>Ascomycota</taxon>
        <taxon>Pezizomycotina</taxon>
        <taxon>Pezizomycetes</taxon>
        <taxon>Pezizales</taxon>
        <taxon>Ascobolaceae</taxon>
        <taxon>Ascobolus</taxon>
    </lineage>
</organism>
<keyword evidence="2" id="KW-1185">Reference proteome</keyword>
<dbReference type="AlphaFoldDB" id="A0A3N4HL71"/>
<gene>
    <name evidence="1" type="ORF">BJ508DRAFT_59183</name>
</gene>
<accession>A0A3N4HL71</accession>
<evidence type="ECO:0000313" key="1">
    <source>
        <dbReference type="EMBL" id="RPA72861.1"/>
    </source>
</evidence>
<dbReference type="Proteomes" id="UP000275078">
    <property type="component" value="Unassembled WGS sequence"/>
</dbReference>
<protein>
    <submittedName>
        <fullName evidence="1">Uncharacterized protein</fullName>
    </submittedName>
</protein>